<proteinExistence type="predicted"/>
<dbReference type="GO" id="GO:0012505">
    <property type="term" value="C:endomembrane system"/>
    <property type="evidence" value="ECO:0007669"/>
    <property type="project" value="UniProtKB-ARBA"/>
</dbReference>
<keyword evidence="4" id="KW-0472">Membrane</keyword>
<accession>A0A1G8E310</accession>
<dbReference type="EMBL" id="LT629695">
    <property type="protein sequence ID" value="SDH64336.1"/>
    <property type="molecule type" value="Genomic_DNA"/>
</dbReference>
<keyword evidence="3" id="KW-0446">Lipid-binding</keyword>
<protein>
    <submittedName>
        <fullName evidence="5">Golgi phosphoprotein 3 (GPP34)</fullName>
    </submittedName>
</protein>
<comment type="subcellular location">
    <subcellularLocation>
        <location evidence="1">Golgi apparatus membrane</location>
        <topology evidence="1">Peripheral membrane protein</topology>
        <orientation evidence="1">Cytoplasmic side</orientation>
    </subcellularLocation>
</comment>
<dbReference type="InterPro" id="IPR008628">
    <property type="entry name" value="GPP34-like"/>
</dbReference>
<evidence type="ECO:0000256" key="3">
    <source>
        <dbReference type="ARBA" id="ARBA00023121"/>
    </source>
</evidence>
<dbReference type="Proteomes" id="UP000198822">
    <property type="component" value="Chromosome I"/>
</dbReference>
<dbReference type="Gene3D" id="1.10.3630.10">
    <property type="entry name" value="yeast vps74-n-term truncation variant domain like"/>
    <property type="match status" value="1"/>
</dbReference>
<dbReference type="GO" id="GO:0070273">
    <property type="term" value="F:phosphatidylinositol-4-phosphate binding"/>
    <property type="evidence" value="ECO:0007669"/>
    <property type="project" value="InterPro"/>
</dbReference>
<evidence type="ECO:0000313" key="6">
    <source>
        <dbReference type="Proteomes" id="UP000198822"/>
    </source>
</evidence>
<evidence type="ECO:0000313" key="5">
    <source>
        <dbReference type="EMBL" id="SDH64336.1"/>
    </source>
</evidence>
<dbReference type="GO" id="GO:0005737">
    <property type="term" value="C:cytoplasm"/>
    <property type="evidence" value="ECO:0007669"/>
    <property type="project" value="UniProtKB-ARBA"/>
</dbReference>
<dbReference type="RefSeq" id="WP_092504437.1">
    <property type="nucleotide sequence ID" value="NZ_LT629695.1"/>
</dbReference>
<reference evidence="6" key="1">
    <citation type="submission" date="2016-10" db="EMBL/GenBank/DDBJ databases">
        <authorList>
            <person name="Varghese N."/>
            <person name="Submissions S."/>
        </authorList>
    </citation>
    <scope>NUCLEOTIDE SEQUENCE [LARGE SCALE GENOMIC DNA]</scope>
    <source>
        <strain evidence="6">DSM 22002</strain>
    </source>
</reference>
<keyword evidence="6" id="KW-1185">Reference proteome</keyword>
<gene>
    <name evidence="5" type="ORF">SAMN04489720_1870</name>
</gene>
<dbReference type="STRING" id="399736.SAMN04489720_1870"/>
<name>A0A1G8E310_9MICO</name>
<dbReference type="AlphaFoldDB" id="A0A1G8E310"/>
<organism evidence="5 6">
    <name type="scientific">Agrococcus jejuensis</name>
    <dbReference type="NCBI Taxonomy" id="399736"/>
    <lineage>
        <taxon>Bacteria</taxon>
        <taxon>Bacillati</taxon>
        <taxon>Actinomycetota</taxon>
        <taxon>Actinomycetes</taxon>
        <taxon>Micrococcales</taxon>
        <taxon>Microbacteriaceae</taxon>
        <taxon>Agrococcus</taxon>
    </lineage>
</organism>
<dbReference type="Pfam" id="PF05719">
    <property type="entry name" value="GPP34"/>
    <property type="match status" value="1"/>
</dbReference>
<evidence type="ECO:0000256" key="1">
    <source>
        <dbReference type="ARBA" id="ARBA00004255"/>
    </source>
</evidence>
<evidence type="ECO:0000256" key="2">
    <source>
        <dbReference type="ARBA" id="ARBA00023034"/>
    </source>
</evidence>
<evidence type="ECO:0000256" key="4">
    <source>
        <dbReference type="ARBA" id="ARBA00023136"/>
    </source>
</evidence>
<sequence>MPPLRLLDAVLLLVHDDDTGARLVSDRVWERFLMAVAIVELVVGGAARLEPAHPQGPPIVRATGRPAADPLLARLLADADGRDLPAATKGHDGFLPGMRGLVDELVEARLETLAAAGMLSKEQVRVLGIPVRSDWVAGPRADVEQRLRMRMLRAIDAPAQADDDVVLLFALLHPTGSLPAILPMVDRHRLVVDIGAIVSRTWLAQTIFRLTYVPGNRFNPWLYT</sequence>
<keyword evidence="2" id="KW-0333">Golgi apparatus</keyword>
<dbReference type="InterPro" id="IPR038261">
    <property type="entry name" value="GPP34-like_sf"/>
</dbReference>